<keyword evidence="4" id="KW-0175">Coiled coil</keyword>
<feature type="region of interest" description="Disordered" evidence="6">
    <location>
        <begin position="51"/>
        <end position="103"/>
    </location>
</feature>
<evidence type="ECO:0000256" key="2">
    <source>
        <dbReference type="ARBA" id="ARBA00007175"/>
    </source>
</evidence>
<dbReference type="Pfam" id="PF09805">
    <property type="entry name" value="Nop25"/>
    <property type="match status" value="1"/>
</dbReference>
<accession>A0A7D9EIZ8</accession>
<evidence type="ECO:0000256" key="4">
    <source>
        <dbReference type="ARBA" id="ARBA00023054"/>
    </source>
</evidence>
<protein>
    <recommendedName>
        <fullName evidence="3">Nucleolar protein 12</fullName>
    </recommendedName>
</protein>
<feature type="compositionally biased region" description="Basic and acidic residues" evidence="6">
    <location>
        <begin position="64"/>
        <end position="96"/>
    </location>
</feature>
<evidence type="ECO:0000313" key="8">
    <source>
        <dbReference type="Proteomes" id="UP001152795"/>
    </source>
</evidence>
<feature type="region of interest" description="Disordered" evidence="6">
    <location>
        <begin position="145"/>
        <end position="202"/>
    </location>
</feature>
<evidence type="ECO:0000256" key="1">
    <source>
        <dbReference type="ARBA" id="ARBA00004604"/>
    </source>
</evidence>
<comment type="caution">
    <text evidence="7">The sequence shown here is derived from an EMBL/GenBank/DDBJ whole genome shotgun (WGS) entry which is preliminary data.</text>
</comment>
<dbReference type="EMBL" id="CACRXK020007216">
    <property type="protein sequence ID" value="CAB4011638.1"/>
    <property type="molecule type" value="Genomic_DNA"/>
</dbReference>
<gene>
    <name evidence="7" type="ORF">PACLA_8A021612</name>
</gene>
<dbReference type="GO" id="GO:0019843">
    <property type="term" value="F:rRNA binding"/>
    <property type="evidence" value="ECO:0007669"/>
    <property type="project" value="TreeGrafter"/>
</dbReference>
<comment type="subcellular location">
    <subcellularLocation>
        <location evidence="1">Nucleus</location>
        <location evidence="1">Nucleolus</location>
    </subcellularLocation>
</comment>
<dbReference type="GO" id="GO:0005730">
    <property type="term" value="C:nucleolus"/>
    <property type="evidence" value="ECO:0007669"/>
    <property type="project" value="UniProtKB-SubCell"/>
</dbReference>
<sequence>MLSFMSNRGVGSKSLPMVNQCGKYISNMKGKTKREKVILVFDEKDRRDFLTGFRKRKNARRKKAQEENQKKEEEKRKQLREEKREALRQHLEEYENHQANNTEIDEDLVEKPESVTHDFGQHTVTVSTITDEDMGRDFVTCAHPTEVQSKTTENRITSENHKQTTKNKFHRKKQFRKKAQKRKIQAMGDKKSLKQKQRGKRK</sequence>
<dbReference type="OrthoDB" id="551633at2759"/>
<dbReference type="Proteomes" id="UP001152795">
    <property type="component" value="Unassembled WGS sequence"/>
</dbReference>
<proteinExistence type="inferred from homology"/>
<evidence type="ECO:0000313" key="7">
    <source>
        <dbReference type="EMBL" id="CAB4011638.1"/>
    </source>
</evidence>
<dbReference type="InterPro" id="IPR019186">
    <property type="entry name" value="Nucleolar_protein_12"/>
</dbReference>
<evidence type="ECO:0000256" key="5">
    <source>
        <dbReference type="ARBA" id="ARBA00023242"/>
    </source>
</evidence>
<evidence type="ECO:0000256" key="3">
    <source>
        <dbReference type="ARBA" id="ARBA00015520"/>
    </source>
</evidence>
<feature type="compositionally biased region" description="Basic residues" evidence="6">
    <location>
        <begin position="193"/>
        <end position="202"/>
    </location>
</feature>
<feature type="compositionally biased region" description="Basic and acidic residues" evidence="6">
    <location>
        <begin position="152"/>
        <end position="162"/>
    </location>
</feature>
<keyword evidence="5" id="KW-0539">Nucleus</keyword>
<keyword evidence="8" id="KW-1185">Reference proteome</keyword>
<reference evidence="7" key="1">
    <citation type="submission" date="2020-04" db="EMBL/GenBank/DDBJ databases">
        <authorList>
            <person name="Alioto T."/>
            <person name="Alioto T."/>
            <person name="Gomez Garrido J."/>
        </authorList>
    </citation>
    <scope>NUCLEOTIDE SEQUENCE</scope>
    <source>
        <strain evidence="7">A484AB</strain>
    </source>
</reference>
<feature type="compositionally biased region" description="Basic residues" evidence="6">
    <location>
        <begin position="53"/>
        <end position="63"/>
    </location>
</feature>
<name>A0A7D9EIZ8_PARCT</name>
<evidence type="ECO:0000256" key="6">
    <source>
        <dbReference type="SAM" id="MobiDB-lite"/>
    </source>
</evidence>
<organism evidence="7 8">
    <name type="scientific">Paramuricea clavata</name>
    <name type="common">Red gorgonian</name>
    <name type="synonym">Violescent sea-whip</name>
    <dbReference type="NCBI Taxonomy" id="317549"/>
    <lineage>
        <taxon>Eukaryota</taxon>
        <taxon>Metazoa</taxon>
        <taxon>Cnidaria</taxon>
        <taxon>Anthozoa</taxon>
        <taxon>Octocorallia</taxon>
        <taxon>Malacalcyonacea</taxon>
        <taxon>Plexauridae</taxon>
        <taxon>Paramuricea</taxon>
    </lineage>
</organism>
<feature type="compositionally biased region" description="Basic residues" evidence="6">
    <location>
        <begin position="163"/>
        <end position="184"/>
    </location>
</feature>
<comment type="similarity">
    <text evidence="2">Belongs to the RRP17 family.</text>
</comment>
<dbReference type="PANTHER" id="PTHR14577:SF0">
    <property type="entry name" value="NUCLEOLAR PROTEIN 12"/>
    <property type="match status" value="1"/>
</dbReference>
<dbReference type="PANTHER" id="PTHR14577">
    <property type="entry name" value="NUCLEOLAR PROTEIN 12"/>
    <property type="match status" value="1"/>
</dbReference>
<dbReference type="AlphaFoldDB" id="A0A7D9EIZ8"/>